<evidence type="ECO:0000313" key="1">
    <source>
        <dbReference type="EMBL" id="TWR26180.1"/>
    </source>
</evidence>
<sequence>MTLLQPFISHLFEGHIWRMEIDEGNNVLALEIRNELDKQVSFASFDLQNGQCYFSNFTLPERWLTGIEAAYSGVILLHYYKHQSSPEHKGLIAIDAKTGKERWANYSLIFDYLTTNGPAVYNANIQPKKLELISVNDGRVLKNFSAEVDKPLANNIVIPKMVAEQDVLPGILPEQPYGNMVHYISHNGYIIISLHSLKSDVLQQHLYVMMDQQIVYQDLLNSNIQKLQPEAFVVHNNVLVYIKDKARLMAVQL</sequence>
<reference evidence="1 2" key="1">
    <citation type="submission" date="2019-07" db="EMBL/GenBank/DDBJ databases">
        <authorList>
            <person name="Kim J."/>
        </authorList>
    </citation>
    <scope>NUCLEOTIDE SEQUENCE [LARGE SCALE GENOMIC DNA]</scope>
    <source>
        <strain evidence="1 2">MJ1a</strain>
    </source>
</reference>
<proteinExistence type="predicted"/>
<protein>
    <submittedName>
        <fullName evidence="1">DUF4905 domain-containing protein</fullName>
    </submittedName>
</protein>
<dbReference type="OrthoDB" id="597091at2"/>
<organism evidence="1 2">
    <name type="scientific">Mucilaginibacter achroorhodeus</name>
    <dbReference type="NCBI Taxonomy" id="2599294"/>
    <lineage>
        <taxon>Bacteria</taxon>
        <taxon>Pseudomonadati</taxon>
        <taxon>Bacteroidota</taxon>
        <taxon>Sphingobacteriia</taxon>
        <taxon>Sphingobacteriales</taxon>
        <taxon>Sphingobacteriaceae</taxon>
        <taxon>Mucilaginibacter</taxon>
    </lineage>
</organism>
<name>A0A563U4A3_9SPHI</name>
<dbReference type="Pfam" id="PF16248">
    <property type="entry name" value="DUF4905"/>
    <property type="match status" value="1"/>
</dbReference>
<accession>A0A563U4A3</accession>
<dbReference type="RefSeq" id="WP_146271356.1">
    <property type="nucleotide sequence ID" value="NZ_VOEI01000003.1"/>
</dbReference>
<evidence type="ECO:0000313" key="2">
    <source>
        <dbReference type="Proteomes" id="UP000318010"/>
    </source>
</evidence>
<dbReference type="Proteomes" id="UP000318010">
    <property type="component" value="Unassembled WGS sequence"/>
</dbReference>
<dbReference type="InterPro" id="IPR032595">
    <property type="entry name" value="DUF4905"/>
</dbReference>
<keyword evidence="2" id="KW-1185">Reference proteome</keyword>
<comment type="caution">
    <text evidence="1">The sequence shown here is derived from an EMBL/GenBank/DDBJ whole genome shotgun (WGS) entry which is preliminary data.</text>
</comment>
<dbReference type="EMBL" id="VOEI01000003">
    <property type="protein sequence ID" value="TWR26180.1"/>
    <property type="molecule type" value="Genomic_DNA"/>
</dbReference>
<gene>
    <name evidence="1" type="ORF">FPZ42_11170</name>
</gene>
<dbReference type="AlphaFoldDB" id="A0A563U4A3"/>